<dbReference type="Proteomes" id="UP000183275">
    <property type="component" value="Unassembled WGS sequence"/>
</dbReference>
<reference evidence="2" key="1">
    <citation type="submission" date="2016-10" db="EMBL/GenBank/DDBJ databases">
        <authorList>
            <person name="Varghese N."/>
        </authorList>
    </citation>
    <scope>NUCLEOTIDE SEQUENCE [LARGE SCALE GENOMIC DNA]</scope>
    <source>
        <strain evidence="2">CGMCC 1.12284</strain>
    </source>
</reference>
<organism evidence="1 2">
    <name type="scientific">Natrinema salifodinae</name>
    <dbReference type="NCBI Taxonomy" id="1202768"/>
    <lineage>
        <taxon>Archaea</taxon>
        <taxon>Methanobacteriati</taxon>
        <taxon>Methanobacteriota</taxon>
        <taxon>Stenosarchaea group</taxon>
        <taxon>Halobacteria</taxon>
        <taxon>Halobacteriales</taxon>
        <taxon>Natrialbaceae</taxon>
        <taxon>Natrinema</taxon>
    </lineage>
</organism>
<sequence length="98" mass="10936">MPTYIALHNHRKEGSQTIKQLPERLEQATEIAHSMDCDVEYYLTNGQYDSAVIVDAPDERTAKQLALGVTSTGTVTTEFQRAFHESELEDLTNGIPTP</sequence>
<dbReference type="OrthoDB" id="35699at2157"/>
<accession>A0A1I0P4G1</accession>
<proteinExistence type="predicted"/>
<gene>
    <name evidence="1" type="ORF">SAMN05216285_2109</name>
</gene>
<dbReference type="eggNOG" id="arCOG01119">
    <property type="taxonomic scope" value="Archaea"/>
</dbReference>
<dbReference type="AlphaFoldDB" id="A0A1I0P4G1"/>
<dbReference type="RefSeq" id="WP_049989590.1">
    <property type="nucleotide sequence ID" value="NZ_FOIS01000003.1"/>
</dbReference>
<evidence type="ECO:0000313" key="2">
    <source>
        <dbReference type="Proteomes" id="UP000183275"/>
    </source>
</evidence>
<evidence type="ECO:0000313" key="1">
    <source>
        <dbReference type="EMBL" id="SEW08892.1"/>
    </source>
</evidence>
<dbReference type="Pfam" id="PF08734">
    <property type="entry name" value="GYD"/>
    <property type="match status" value="1"/>
</dbReference>
<protein>
    <submittedName>
        <fullName evidence="1">Uncharacterized protein, contains GYD domain</fullName>
    </submittedName>
</protein>
<keyword evidence="2" id="KW-1185">Reference proteome</keyword>
<dbReference type="STRING" id="1202768.SAMN05216285_2109"/>
<dbReference type="InterPro" id="IPR014845">
    <property type="entry name" value="GYD/TTHA1554"/>
</dbReference>
<name>A0A1I0P4G1_9EURY</name>
<dbReference type="EMBL" id="FOIS01000003">
    <property type="protein sequence ID" value="SEW08892.1"/>
    <property type="molecule type" value="Genomic_DNA"/>
</dbReference>